<organism evidence="2 3">
    <name type="scientific">Intrasporangium chromatireducens Q5-1</name>
    <dbReference type="NCBI Taxonomy" id="584657"/>
    <lineage>
        <taxon>Bacteria</taxon>
        <taxon>Bacillati</taxon>
        <taxon>Actinomycetota</taxon>
        <taxon>Actinomycetes</taxon>
        <taxon>Micrococcales</taxon>
        <taxon>Intrasporangiaceae</taxon>
        <taxon>Intrasporangium</taxon>
    </lineage>
</organism>
<dbReference type="InterPro" id="IPR001387">
    <property type="entry name" value="Cro/C1-type_HTH"/>
</dbReference>
<evidence type="ECO:0000313" key="3">
    <source>
        <dbReference type="Proteomes" id="UP000019494"/>
    </source>
</evidence>
<reference evidence="3" key="1">
    <citation type="submission" date="2013-08" db="EMBL/GenBank/DDBJ databases">
        <title>Intrasporangium oryzae NRRL B-24470.</title>
        <authorList>
            <person name="Liu H."/>
            <person name="Wang G."/>
        </authorList>
    </citation>
    <scope>NUCLEOTIDE SEQUENCE [LARGE SCALE GENOMIC DNA]</scope>
    <source>
        <strain evidence="3">Q5-1</strain>
    </source>
</reference>
<name>W9GIH8_9MICO</name>
<gene>
    <name evidence="2" type="ORF">N864_00800</name>
</gene>
<protein>
    <recommendedName>
        <fullName evidence="1">HTH cro/C1-type domain-containing protein</fullName>
    </recommendedName>
</protein>
<evidence type="ECO:0000313" key="2">
    <source>
        <dbReference type="EMBL" id="EWT06016.1"/>
    </source>
</evidence>
<dbReference type="RefSeq" id="WP_034716234.1">
    <property type="nucleotide sequence ID" value="NZ_AWQS01000071.1"/>
</dbReference>
<proteinExistence type="predicted"/>
<dbReference type="EMBL" id="AWQS01000071">
    <property type="protein sequence ID" value="EWT06016.1"/>
    <property type="molecule type" value="Genomic_DNA"/>
</dbReference>
<keyword evidence="3" id="KW-1185">Reference proteome</keyword>
<sequence length="534" mass="58742">MQHGDLGQKMLWVLRNARTHAADPAVRGASGFAAGAGRAPAVHRSQVGRWENGSVAVTYELVRRYEQVLDLPEGQLLAAIEVFGRMMLASEAAPEPLHPRGEPDADEALELVERALSTERMTGLDWDRLSSHLAGLPHVLLRERDWEAMFRRCNQEAGLSLDLEFVQRYGAAIRFVRHPRTEAVVARLADAGLRDPAEQLYVDIASLLRYTTHPAVIDVLLAQLRDPTNDHALRSALLALTSHVQRRRLTREETVEVVRLAVDHLRDTDRSFRVRRGAANLVRAVDLPGRERLAAGLTVDNQKFAASIIMAGRARRPEELRDLRARLRRTLAQTLSPDDLEEPVLDTVIGAAIGETNEETNGNALAILMLSPQGPVVGRAYIEELRDALHHNHHVAAHECLSVLSWLMQPEALDLVTDIACDPSADVDLAYESANAAGNCVEAPGPTREARDARLLARLTDVVRDGAGRLADSEALVRGHAYALGMRDRYDLIDGVVDDLDSGRLVAASPALASRARGALGWWQAIPPHLRPVR</sequence>
<dbReference type="SUPFAM" id="SSF48371">
    <property type="entry name" value="ARM repeat"/>
    <property type="match status" value="1"/>
</dbReference>
<dbReference type="OrthoDB" id="3765661at2"/>
<feature type="domain" description="HTH cro/C1-type" evidence="1">
    <location>
        <begin position="42"/>
        <end position="76"/>
    </location>
</feature>
<dbReference type="AlphaFoldDB" id="W9GIH8"/>
<dbReference type="Proteomes" id="UP000019494">
    <property type="component" value="Unassembled WGS sequence"/>
</dbReference>
<dbReference type="InterPro" id="IPR016024">
    <property type="entry name" value="ARM-type_fold"/>
</dbReference>
<evidence type="ECO:0000259" key="1">
    <source>
        <dbReference type="PROSITE" id="PS50943"/>
    </source>
</evidence>
<accession>W9GIH8</accession>
<comment type="caution">
    <text evidence="2">The sequence shown here is derived from an EMBL/GenBank/DDBJ whole genome shotgun (WGS) entry which is preliminary data.</text>
</comment>
<dbReference type="PROSITE" id="PS50943">
    <property type="entry name" value="HTH_CROC1"/>
    <property type="match status" value="1"/>
</dbReference>